<keyword evidence="3" id="KW-1185">Reference proteome</keyword>
<accession>A0A3M7T6A9</accession>
<proteinExistence type="predicted"/>
<organism evidence="2 3">
    <name type="scientific">Brachionus plicatilis</name>
    <name type="common">Marine rotifer</name>
    <name type="synonym">Brachionus muelleri</name>
    <dbReference type="NCBI Taxonomy" id="10195"/>
    <lineage>
        <taxon>Eukaryota</taxon>
        <taxon>Metazoa</taxon>
        <taxon>Spiralia</taxon>
        <taxon>Gnathifera</taxon>
        <taxon>Rotifera</taxon>
        <taxon>Eurotatoria</taxon>
        <taxon>Monogononta</taxon>
        <taxon>Pseudotrocha</taxon>
        <taxon>Ploima</taxon>
        <taxon>Brachionidae</taxon>
        <taxon>Brachionus</taxon>
    </lineage>
</organism>
<name>A0A3M7T6A9_BRAPC</name>
<evidence type="ECO:0000313" key="2">
    <source>
        <dbReference type="EMBL" id="RNA43501.1"/>
    </source>
</evidence>
<dbReference type="AlphaFoldDB" id="A0A3M7T6A9"/>
<dbReference type="Proteomes" id="UP000276133">
    <property type="component" value="Unassembled WGS sequence"/>
</dbReference>
<keyword evidence="1" id="KW-0472">Membrane</keyword>
<keyword evidence="1" id="KW-0812">Transmembrane</keyword>
<keyword evidence="1" id="KW-1133">Transmembrane helix</keyword>
<protein>
    <submittedName>
        <fullName evidence="2">Uncharacterized protein</fullName>
    </submittedName>
</protein>
<sequence>MATDALSQLKTNFKSTKLHPIGSINNYKKQIKLISYELKQAYELYIICFFNTRFSYVFVIFIQKT</sequence>
<comment type="caution">
    <text evidence="2">The sequence shown here is derived from an EMBL/GenBank/DDBJ whole genome shotgun (WGS) entry which is preliminary data.</text>
</comment>
<dbReference type="EMBL" id="REGN01000219">
    <property type="protein sequence ID" value="RNA43501.1"/>
    <property type="molecule type" value="Genomic_DNA"/>
</dbReference>
<feature type="transmembrane region" description="Helical" evidence="1">
    <location>
        <begin position="44"/>
        <end position="62"/>
    </location>
</feature>
<evidence type="ECO:0000313" key="3">
    <source>
        <dbReference type="Proteomes" id="UP000276133"/>
    </source>
</evidence>
<reference evidence="2 3" key="1">
    <citation type="journal article" date="2018" name="Sci. Rep.">
        <title>Genomic signatures of local adaptation to the degree of environmental predictability in rotifers.</title>
        <authorList>
            <person name="Franch-Gras L."/>
            <person name="Hahn C."/>
            <person name="Garcia-Roger E.M."/>
            <person name="Carmona M.J."/>
            <person name="Serra M."/>
            <person name="Gomez A."/>
        </authorList>
    </citation>
    <scope>NUCLEOTIDE SEQUENCE [LARGE SCALE GENOMIC DNA]</scope>
    <source>
        <strain evidence="2">HYR1</strain>
    </source>
</reference>
<gene>
    <name evidence="2" type="ORF">BpHYR1_014053</name>
</gene>
<evidence type="ECO:0000256" key="1">
    <source>
        <dbReference type="SAM" id="Phobius"/>
    </source>
</evidence>